<dbReference type="Proteomes" id="UP000012317">
    <property type="component" value="Unassembled WGS sequence"/>
</dbReference>
<dbReference type="PATRIC" id="fig|1189619.4.peg.478"/>
<accession>N1X1W2</accession>
<dbReference type="EMBL" id="APLF01000003">
    <property type="protein sequence ID" value="EMY82033.1"/>
    <property type="molecule type" value="Genomic_DNA"/>
</dbReference>
<name>N1X1W2_9FLAO</name>
<organism evidence="1 2">
    <name type="scientific">Psychroflexus gondwanensis ACAM 44</name>
    <dbReference type="NCBI Taxonomy" id="1189619"/>
    <lineage>
        <taxon>Bacteria</taxon>
        <taxon>Pseudomonadati</taxon>
        <taxon>Bacteroidota</taxon>
        <taxon>Flavobacteriia</taxon>
        <taxon>Flavobacteriales</taxon>
        <taxon>Flavobacteriaceae</taxon>
        <taxon>Psychroflexus</taxon>
    </lineage>
</organism>
<keyword evidence="2" id="KW-1185">Reference proteome</keyword>
<protein>
    <submittedName>
        <fullName evidence="1">Uncharacterized protein</fullName>
    </submittedName>
</protein>
<gene>
    <name evidence="1" type="ORF">pgond44_02288</name>
</gene>
<evidence type="ECO:0000313" key="1">
    <source>
        <dbReference type="EMBL" id="EMY82033.1"/>
    </source>
</evidence>
<proteinExistence type="predicted"/>
<dbReference type="eggNOG" id="ENOG502ZZAU">
    <property type="taxonomic scope" value="Bacteria"/>
</dbReference>
<comment type="caution">
    <text evidence="1">The sequence shown here is derived from an EMBL/GenBank/DDBJ whole genome shotgun (WGS) entry which is preliminary data.</text>
</comment>
<dbReference type="AlphaFoldDB" id="N1X1W2"/>
<dbReference type="RefSeq" id="WP_003436154.1">
    <property type="nucleotide sequence ID" value="NZ_APLF01000003.1"/>
</dbReference>
<evidence type="ECO:0000313" key="2">
    <source>
        <dbReference type="Proteomes" id="UP000012317"/>
    </source>
</evidence>
<reference evidence="1 2" key="1">
    <citation type="journal article" date="2014" name="Genome Biol. Evol.">
        <title>Extensive gene acquisition in the extremely psychrophilic bacterial species Psychroflexus torquis and the link to sea-ice ecosystem specialism.</title>
        <authorList>
            <person name="Feng S."/>
            <person name="Powell S.M."/>
            <person name="Wilson R."/>
            <person name="Bowman J.P."/>
        </authorList>
    </citation>
    <scope>NUCLEOTIDE SEQUENCE [LARGE SCALE GENOMIC DNA]</scope>
    <source>
        <strain evidence="1 2">ACAM 44</strain>
    </source>
</reference>
<sequence>MKKTIVILILSFLLSNCGQNNSETKQLAIEKPIQHFMTFRLADNELVEYDIDTLKNFNEVIKIQDETDCLREYAIFKLETEDKIYKIQPLQFCESIFDYKLREILYVNTDSITVNYELKFPIDSLKFALTNHLFNPSNNRNYSLADEKKLISINIDSTKNIAQTKKLLLNIIKELNAMENKPNFGFMFEDRGILPKPIIVE</sequence>